<dbReference type="AlphaFoldDB" id="A0A5J4WU43"/>
<dbReference type="GO" id="GO:0004674">
    <property type="term" value="F:protein serine/threonine kinase activity"/>
    <property type="evidence" value="ECO:0007669"/>
    <property type="project" value="UniProtKB-KW"/>
</dbReference>
<dbReference type="InterPro" id="IPR011009">
    <property type="entry name" value="Kinase-like_dom_sf"/>
</dbReference>
<feature type="region of interest" description="Disordered" evidence="6">
    <location>
        <begin position="299"/>
        <end position="378"/>
    </location>
</feature>
<protein>
    <submittedName>
        <fullName evidence="8">Putative MAPK/MAK/MRK overlapping kinase</fullName>
    </submittedName>
</protein>
<feature type="domain" description="Protein kinase" evidence="7">
    <location>
        <begin position="1"/>
        <end position="227"/>
    </location>
</feature>
<dbReference type="Proteomes" id="UP000324800">
    <property type="component" value="Unassembled WGS sequence"/>
</dbReference>
<evidence type="ECO:0000256" key="6">
    <source>
        <dbReference type="SAM" id="MobiDB-lite"/>
    </source>
</evidence>
<feature type="compositionally biased region" description="Polar residues" evidence="6">
    <location>
        <begin position="364"/>
        <end position="378"/>
    </location>
</feature>
<evidence type="ECO:0000313" key="8">
    <source>
        <dbReference type="EMBL" id="KAA6397935.1"/>
    </source>
</evidence>
<dbReference type="OrthoDB" id="2158884at2759"/>
<dbReference type="InterPro" id="IPR050117">
    <property type="entry name" value="MAPK"/>
</dbReference>
<evidence type="ECO:0000256" key="5">
    <source>
        <dbReference type="ARBA" id="ARBA00022840"/>
    </source>
</evidence>
<comment type="caution">
    <text evidence="8">The sequence shown here is derived from an EMBL/GenBank/DDBJ whole genome shotgun (WGS) entry which is preliminary data.</text>
</comment>
<dbReference type="PROSITE" id="PS00108">
    <property type="entry name" value="PROTEIN_KINASE_ST"/>
    <property type="match status" value="1"/>
</dbReference>
<sequence>MKQTFRSKEQVNSLREVQALKRLHHCNVIKLLEVLFDEQTGKLALVFELMACNLYEALDNIHKNGIFHRDIKPENILVSDDLVKLADFGSCRGMYTKQPFSEYISTRWYRAPECLLTDGYYNYKMDIWGLGCVFFELMMLFPLFPGDDELDQINRIHQILGSPSQEILSKFKKSEHLDFDFQYQEGSGIEQLMGGPPPLLLDLLMNMLAYDPDERFNARQCLRHPYFMELRDADKKSSELNRQQKTHISVSPQISIAPTHPSIISTDVVNRTSLNNNNNKQQTDQNGSISLPRIILSNYNSSQPQTSSNDSNEDRQILPSFNSSKQEFTSPTKQQQIKNSNPSIISQITPSEKKIANPNLLPDINQTTISNRDPNSKS</sequence>
<dbReference type="PROSITE" id="PS50011">
    <property type="entry name" value="PROTEIN_KINASE_DOM"/>
    <property type="match status" value="1"/>
</dbReference>
<dbReference type="Pfam" id="PF00069">
    <property type="entry name" value="Pkinase"/>
    <property type="match status" value="1"/>
</dbReference>
<dbReference type="SMART" id="SM00220">
    <property type="entry name" value="S_TKc"/>
    <property type="match status" value="1"/>
</dbReference>
<dbReference type="Gene3D" id="1.10.510.10">
    <property type="entry name" value="Transferase(Phosphotransferase) domain 1"/>
    <property type="match status" value="1"/>
</dbReference>
<gene>
    <name evidence="8" type="ORF">EZS28_006544</name>
</gene>
<evidence type="ECO:0000256" key="3">
    <source>
        <dbReference type="ARBA" id="ARBA00022741"/>
    </source>
</evidence>
<proteinExistence type="predicted"/>
<keyword evidence="3" id="KW-0547">Nucleotide-binding</keyword>
<keyword evidence="5" id="KW-0067">ATP-binding</keyword>
<reference evidence="8 9" key="1">
    <citation type="submission" date="2019-03" db="EMBL/GenBank/DDBJ databases">
        <title>Single cell metagenomics reveals metabolic interactions within the superorganism composed of flagellate Streblomastix strix and complex community of Bacteroidetes bacteria on its surface.</title>
        <authorList>
            <person name="Treitli S.C."/>
            <person name="Kolisko M."/>
            <person name="Husnik F."/>
            <person name="Keeling P."/>
            <person name="Hampl V."/>
        </authorList>
    </citation>
    <scope>NUCLEOTIDE SEQUENCE [LARGE SCALE GENOMIC DNA]</scope>
    <source>
        <strain evidence="8">ST1C</strain>
    </source>
</reference>
<dbReference type="InterPro" id="IPR008271">
    <property type="entry name" value="Ser/Thr_kinase_AS"/>
</dbReference>
<keyword evidence="2" id="KW-0808">Transferase</keyword>
<feature type="compositionally biased region" description="Polar residues" evidence="6">
    <location>
        <begin position="319"/>
        <end position="350"/>
    </location>
</feature>
<keyword evidence="4 8" id="KW-0418">Kinase</keyword>
<evidence type="ECO:0000259" key="7">
    <source>
        <dbReference type="PROSITE" id="PS50011"/>
    </source>
</evidence>
<feature type="compositionally biased region" description="Polar residues" evidence="6">
    <location>
        <begin position="299"/>
        <end position="310"/>
    </location>
</feature>
<dbReference type="PANTHER" id="PTHR24055">
    <property type="entry name" value="MITOGEN-ACTIVATED PROTEIN KINASE"/>
    <property type="match status" value="1"/>
</dbReference>
<evidence type="ECO:0000256" key="1">
    <source>
        <dbReference type="ARBA" id="ARBA00022527"/>
    </source>
</evidence>
<dbReference type="InterPro" id="IPR000719">
    <property type="entry name" value="Prot_kinase_dom"/>
</dbReference>
<dbReference type="FunFam" id="1.10.510.10:FF:000624">
    <property type="entry name" value="Mitogen-activated protein kinase"/>
    <property type="match status" value="1"/>
</dbReference>
<organism evidence="8 9">
    <name type="scientific">Streblomastix strix</name>
    <dbReference type="NCBI Taxonomy" id="222440"/>
    <lineage>
        <taxon>Eukaryota</taxon>
        <taxon>Metamonada</taxon>
        <taxon>Preaxostyla</taxon>
        <taxon>Oxymonadida</taxon>
        <taxon>Streblomastigidae</taxon>
        <taxon>Streblomastix</taxon>
    </lineage>
</organism>
<dbReference type="GO" id="GO:0005524">
    <property type="term" value="F:ATP binding"/>
    <property type="evidence" value="ECO:0007669"/>
    <property type="project" value="UniProtKB-KW"/>
</dbReference>
<dbReference type="SUPFAM" id="SSF56112">
    <property type="entry name" value="Protein kinase-like (PK-like)"/>
    <property type="match status" value="1"/>
</dbReference>
<accession>A0A5J4WU43</accession>
<name>A0A5J4WU43_9EUKA</name>
<evidence type="ECO:0000256" key="4">
    <source>
        <dbReference type="ARBA" id="ARBA00022777"/>
    </source>
</evidence>
<evidence type="ECO:0000313" key="9">
    <source>
        <dbReference type="Proteomes" id="UP000324800"/>
    </source>
</evidence>
<evidence type="ECO:0000256" key="2">
    <source>
        <dbReference type="ARBA" id="ARBA00022679"/>
    </source>
</evidence>
<dbReference type="EMBL" id="SNRW01001070">
    <property type="protein sequence ID" value="KAA6397935.1"/>
    <property type="molecule type" value="Genomic_DNA"/>
</dbReference>
<keyword evidence="1" id="KW-0723">Serine/threonine-protein kinase</keyword>
<dbReference type="Gene3D" id="3.30.200.20">
    <property type="entry name" value="Phosphorylase Kinase, domain 1"/>
    <property type="match status" value="1"/>
</dbReference>